<evidence type="ECO:0000313" key="1">
    <source>
        <dbReference type="EMBL" id="CDK29606.1"/>
    </source>
</evidence>
<evidence type="ECO:0000313" key="2">
    <source>
        <dbReference type="Proteomes" id="UP000019384"/>
    </source>
</evidence>
<dbReference type="RefSeq" id="XP_022461590.1">
    <property type="nucleotide sequence ID" value="XM_022600408.1"/>
</dbReference>
<dbReference type="EMBL" id="HG793131">
    <property type="protein sequence ID" value="CDK29606.1"/>
    <property type="molecule type" value="Genomic_DNA"/>
</dbReference>
<keyword evidence="2" id="KW-1185">Reference proteome</keyword>
<accession>W6MS38</accession>
<proteinExistence type="predicted"/>
<dbReference type="AlphaFoldDB" id="W6MS38"/>
<dbReference type="Pfam" id="PF12855">
    <property type="entry name" value="Ecl1"/>
    <property type="match status" value="1"/>
</dbReference>
<name>W6MS38_9ASCO</name>
<organism evidence="1 2">
    <name type="scientific">Kuraishia capsulata CBS 1993</name>
    <dbReference type="NCBI Taxonomy" id="1382522"/>
    <lineage>
        <taxon>Eukaryota</taxon>
        <taxon>Fungi</taxon>
        <taxon>Dikarya</taxon>
        <taxon>Ascomycota</taxon>
        <taxon>Saccharomycotina</taxon>
        <taxon>Pichiomycetes</taxon>
        <taxon>Pichiales</taxon>
        <taxon>Pichiaceae</taxon>
        <taxon>Kuraishia</taxon>
    </lineage>
</organism>
<protein>
    <submittedName>
        <fullName evidence="1">Uncharacterized protein</fullName>
    </submittedName>
</protein>
<dbReference type="InterPro" id="IPR024368">
    <property type="entry name" value="Ecl1/2/3"/>
</dbReference>
<dbReference type="HOGENOM" id="CLU_1525388_0_0_1"/>
<dbReference type="GeneID" id="34522978"/>
<gene>
    <name evidence="1" type="ORF">KUCA_T00005599001</name>
</gene>
<sequence>MFIQDEFCLVDGQPCMANSLYCSERCRLVDSQAKCSHNDSHHKNEWLYPSQIVKSSDEINSIPLLDSYYNNYTTAPLKLRTDSRNSSIPSLIHENDSESDYESECGTPSIAPATSTGTILNMLTREENLSKPQENYYLWLRSELNSVPRVMETGFDLKCGSQPWADEIHQLNNFRL</sequence>
<reference evidence="1" key="1">
    <citation type="submission" date="2013-12" db="EMBL/GenBank/DDBJ databases">
        <authorList>
            <person name="Genoscope - CEA"/>
        </authorList>
    </citation>
    <scope>NUCLEOTIDE SEQUENCE</scope>
    <source>
        <strain evidence="1">CBS 1993</strain>
    </source>
</reference>
<dbReference type="Proteomes" id="UP000019384">
    <property type="component" value="Unassembled WGS sequence"/>
</dbReference>
<reference evidence="1" key="2">
    <citation type="submission" date="2014-02" db="EMBL/GenBank/DDBJ databases">
        <title>Complete DNA sequence of /Kuraishia capsulata/ illustrates novel genomic features among budding yeasts (/Saccharomycotina/).</title>
        <authorList>
            <person name="Morales L."/>
            <person name="Noel B."/>
            <person name="Porcel B."/>
            <person name="Marcet-Houben M."/>
            <person name="Hullo M-F."/>
            <person name="Sacerdot C."/>
            <person name="Tekaia F."/>
            <person name="Leh-Louis V."/>
            <person name="Despons L."/>
            <person name="Khanna V."/>
            <person name="Aury J-M."/>
            <person name="Barbe V."/>
            <person name="Couloux A."/>
            <person name="Labadie K."/>
            <person name="Pelletier E."/>
            <person name="Souciet J-L."/>
            <person name="Boekhout T."/>
            <person name="Gabaldon T."/>
            <person name="Wincker P."/>
            <person name="Dujon B."/>
        </authorList>
    </citation>
    <scope>NUCLEOTIDE SEQUENCE</scope>
    <source>
        <strain evidence="1">CBS 1993</strain>
    </source>
</reference>